<dbReference type="RefSeq" id="WP_311591683.1">
    <property type="nucleotide sequence ID" value="NZ_JAVRHV010000001.1"/>
</dbReference>
<gene>
    <name evidence="3" type="ORF">RM519_01320</name>
</gene>
<evidence type="ECO:0000313" key="3">
    <source>
        <dbReference type="EMBL" id="MDT0551872.1"/>
    </source>
</evidence>
<dbReference type="Pfam" id="PF01553">
    <property type="entry name" value="Acyltransferase"/>
    <property type="match status" value="1"/>
</dbReference>
<keyword evidence="4" id="KW-1185">Reference proteome</keyword>
<feature type="domain" description="Phospholipid/glycerol acyltransferase" evidence="2">
    <location>
        <begin position="35"/>
        <end position="164"/>
    </location>
</feature>
<feature type="transmembrane region" description="Helical" evidence="1">
    <location>
        <begin position="352"/>
        <end position="376"/>
    </location>
</feature>
<keyword evidence="1" id="KW-0812">Transmembrane</keyword>
<accession>A0ABU2Y109</accession>
<keyword evidence="1" id="KW-0472">Membrane</keyword>
<comment type="caution">
    <text evidence="3">The sequence shown here is derived from an EMBL/GenBank/DDBJ whole genome shotgun (WGS) entry which is preliminary data.</text>
</comment>
<keyword evidence="3" id="KW-0012">Acyltransferase</keyword>
<feature type="transmembrane region" description="Helical" evidence="1">
    <location>
        <begin position="382"/>
        <end position="403"/>
    </location>
</feature>
<evidence type="ECO:0000259" key="2">
    <source>
        <dbReference type="SMART" id="SM00563"/>
    </source>
</evidence>
<keyword evidence="1" id="KW-1133">Transmembrane helix</keyword>
<name>A0ABU2Y109_9FLAO</name>
<dbReference type="SMART" id="SM00563">
    <property type="entry name" value="PlsC"/>
    <property type="match status" value="1"/>
</dbReference>
<dbReference type="SUPFAM" id="SSF69593">
    <property type="entry name" value="Glycerol-3-phosphate (1)-acyltransferase"/>
    <property type="match status" value="1"/>
</dbReference>
<dbReference type="PANTHER" id="PTHR31605">
    <property type="entry name" value="GLYCEROL-3-PHOSPHATE O-ACYLTRANSFERASE 1"/>
    <property type="match status" value="1"/>
</dbReference>
<evidence type="ECO:0000256" key="1">
    <source>
        <dbReference type="SAM" id="Phobius"/>
    </source>
</evidence>
<protein>
    <submittedName>
        <fullName evidence="3">1-acyl-sn-glycerol-3-phosphate acyltransferase</fullName>
    </submittedName>
</protein>
<dbReference type="GO" id="GO:0016746">
    <property type="term" value="F:acyltransferase activity"/>
    <property type="evidence" value="ECO:0007669"/>
    <property type="project" value="UniProtKB-KW"/>
</dbReference>
<dbReference type="InterPro" id="IPR002123">
    <property type="entry name" value="Plipid/glycerol_acylTrfase"/>
</dbReference>
<evidence type="ECO:0000313" key="4">
    <source>
        <dbReference type="Proteomes" id="UP001252186"/>
    </source>
</evidence>
<dbReference type="PANTHER" id="PTHR31605:SF0">
    <property type="entry name" value="GLYCEROL-3-PHOSPHATE O-ACYLTRANSFERASE 1"/>
    <property type="match status" value="1"/>
</dbReference>
<reference evidence="3 4" key="1">
    <citation type="submission" date="2023-09" db="EMBL/GenBank/DDBJ databases">
        <authorList>
            <person name="Rey-Velasco X."/>
        </authorList>
    </citation>
    <scope>NUCLEOTIDE SEQUENCE [LARGE SCALE GENOMIC DNA]</scope>
    <source>
        <strain evidence="3 4">P050</strain>
    </source>
</reference>
<dbReference type="EMBL" id="JAVRHV010000001">
    <property type="protein sequence ID" value="MDT0551872.1"/>
    <property type="molecule type" value="Genomic_DNA"/>
</dbReference>
<feature type="transmembrane region" description="Helical" evidence="1">
    <location>
        <begin position="308"/>
        <end position="331"/>
    </location>
</feature>
<organism evidence="3 4">
    <name type="scientific">Urechidicola vernalis</name>
    <dbReference type="NCBI Taxonomy" id="3075600"/>
    <lineage>
        <taxon>Bacteria</taxon>
        <taxon>Pseudomonadati</taxon>
        <taxon>Bacteroidota</taxon>
        <taxon>Flavobacteriia</taxon>
        <taxon>Flavobacteriales</taxon>
        <taxon>Flavobacteriaceae</taxon>
        <taxon>Urechidicola</taxon>
    </lineage>
</organism>
<dbReference type="InterPro" id="IPR052744">
    <property type="entry name" value="GPAT/DAPAT"/>
</dbReference>
<sequence>MIYNFLRVIVKITLFFFYKKTEVFGKSNIPKNGPLIIVSNHPSTMTDPLLVASIVKQRIGFIANAGIFKNKLLAKILTYLHIIPIYRKKDVSKGEKPDNASTFIRCHQYLEEDGTFLIFPEGSSYYELKLRDIKTGTARIALSYEEVKEFNGNLKIVPITLDYSDSIQFRSTVSITVNPPIDVSDFKDIYYEDNFKGVKTLTERIRVEMAKNIPHTEDKNHEEFLIKLHKFYASYFNPIKHISKNSGESLWIRNNMSKILNEVKMVDKGQYNCTKDKIFTFFDKLKEEKLSTGFLSDGFLELNKGLVLFSYVLQFSLLFPFYFLGLVANYIPYMLPYRIFKSLKIDLEYKTSVQMVTGLFTFPLFYVLEIWLLGSLFEIKTWMYFALPLLFIVSGYIAMYFYLEFKRFLKVIHYYFFVKGEKKVELILLRDEIMTEVEKVRENTLVIS</sequence>
<proteinExistence type="predicted"/>
<dbReference type="Proteomes" id="UP001252186">
    <property type="component" value="Unassembled WGS sequence"/>
</dbReference>
<keyword evidence="3" id="KW-0808">Transferase</keyword>